<name>A0A804JKQ2_MUSAM</name>
<dbReference type="EnsemblPlants" id="Ma06_t26460.1">
    <property type="protein sequence ID" value="Ma06_p26460.1"/>
    <property type="gene ID" value="Ma06_g26460"/>
</dbReference>
<reference evidence="1" key="1">
    <citation type="submission" date="2021-03" db="EMBL/GenBank/DDBJ databases">
        <authorList>
            <consortium name="Genoscope - CEA"/>
            <person name="William W."/>
        </authorList>
    </citation>
    <scope>NUCLEOTIDE SEQUENCE</scope>
    <source>
        <strain evidence="1">Doubled-haploid Pahang</strain>
    </source>
</reference>
<accession>A0A804JKQ2</accession>
<organism evidence="2 3">
    <name type="scientific">Musa acuminata subsp. malaccensis</name>
    <name type="common">Wild banana</name>
    <name type="synonym">Musa malaccensis</name>
    <dbReference type="NCBI Taxonomy" id="214687"/>
    <lineage>
        <taxon>Eukaryota</taxon>
        <taxon>Viridiplantae</taxon>
        <taxon>Streptophyta</taxon>
        <taxon>Embryophyta</taxon>
        <taxon>Tracheophyta</taxon>
        <taxon>Spermatophyta</taxon>
        <taxon>Magnoliopsida</taxon>
        <taxon>Liliopsida</taxon>
        <taxon>Zingiberales</taxon>
        <taxon>Musaceae</taxon>
        <taxon>Musa</taxon>
    </lineage>
</organism>
<dbReference type="AlphaFoldDB" id="A0A804JKQ2"/>
<sequence length="99" mass="11418">MSTMRRPMIAKSTRLIREVKNGQARQGKQQHGAVNDASWWIPHPRTGIYYPKGHEWVMEDVPEGASSFPRTYWLRSSEGVEKDSDLSTCPDYNHPFLDV</sequence>
<evidence type="ECO:0000313" key="1">
    <source>
        <dbReference type="EMBL" id="CAG1847471.1"/>
    </source>
</evidence>
<dbReference type="PANTHER" id="PTHR35109:SF1">
    <property type="entry name" value="GLUTAMATE RACEMASE"/>
    <property type="match status" value="1"/>
</dbReference>
<protein>
    <submittedName>
        <fullName evidence="1">(wild Malaysian banana) hypothetical protein</fullName>
    </submittedName>
</protein>
<dbReference type="OrthoDB" id="1930788at2759"/>
<gene>
    <name evidence="1" type="ORF">GSMUA_172660.1</name>
</gene>
<evidence type="ECO:0000313" key="3">
    <source>
        <dbReference type="Proteomes" id="UP000012960"/>
    </source>
</evidence>
<dbReference type="EMBL" id="HG996471">
    <property type="protein sequence ID" value="CAG1847471.1"/>
    <property type="molecule type" value="Genomic_DNA"/>
</dbReference>
<reference evidence="2" key="2">
    <citation type="submission" date="2021-05" db="UniProtKB">
        <authorList>
            <consortium name="EnsemblPlants"/>
        </authorList>
    </citation>
    <scope>IDENTIFICATION</scope>
    <source>
        <strain evidence="2">subsp. malaccensis</strain>
    </source>
</reference>
<dbReference type="Gramene" id="Ma06_t26460.1">
    <property type="protein sequence ID" value="Ma06_p26460.1"/>
    <property type="gene ID" value="Ma06_g26460"/>
</dbReference>
<dbReference type="OMA" id="TAFDHPF"/>
<dbReference type="PANTHER" id="PTHR35109">
    <property type="entry name" value="GLUTAMATE RACEMASE"/>
    <property type="match status" value="1"/>
</dbReference>
<dbReference type="FunCoup" id="A0A804JKQ2">
    <property type="interactions" value="1471"/>
</dbReference>
<dbReference type="Proteomes" id="UP000012960">
    <property type="component" value="Unplaced"/>
</dbReference>
<keyword evidence="3" id="KW-1185">Reference proteome</keyword>
<evidence type="ECO:0000313" key="2">
    <source>
        <dbReference type="EnsemblPlants" id="Ma06_p26460.1"/>
    </source>
</evidence>
<proteinExistence type="predicted"/>